<gene>
    <name evidence="8" type="ORF">LITE_LOCUS47652</name>
    <name evidence="9" type="ORF">LITE_LOCUS47665</name>
</gene>
<sequence>MIGRHWLGFSLVLLCLLYTAQASPGDAHPVYRSCVTVCERDGCVGETCFAQCNYSSHGASHDSPWYTQEPLYQRWKQWGCESECRYFCMLAREEERAKQGYGPLKYHGKWPFKRVFGIQEVASVAFSALNLYAHFHGWLSLIILLYYKLPLRYDKKTYYEYTPLWHIYGLLSCNSWFWSIIFHSRDVDLTEKLDYSSAVALVGYSLILSILRSFNIKEEASRVMVAAPLLAFITTHILYLNFYKMDYGWNIIVCVAMGITQLLTWAIWAGVSRHPSRWKVWVPVIGGGLAVLLEIYDFPPYKGYFDAHSIWHATTIPLTYVWWSFVRDDAELATSNLLKKSK</sequence>
<keyword evidence="3 7" id="KW-0812">Transmembrane</keyword>
<dbReference type="Pfam" id="PF04080">
    <property type="entry name" value="Per1"/>
    <property type="match status" value="1"/>
</dbReference>
<accession>A0AAV0RGI6</accession>
<feature type="transmembrane region" description="Helical" evidence="7">
    <location>
        <begin position="193"/>
        <end position="211"/>
    </location>
</feature>
<dbReference type="Proteomes" id="UP001154282">
    <property type="component" value="Unassembled WGS sequence"/>
</dbReference>
<dbReference type="GO" id="GO:0016788">
    <property type="term" value="F:hydrolase activity, acting on ester bonds"/>
    <property type="evidence" value="ECO:0007669"/>
    <property type="project" value="TreeGrafter"/>
</dbReference>
<protein>
    <recommendedName>
        <fullName evidence="7">Post-GPI attachment to proteins factor 3</fullName>
    </recommendedName>
</protein>
<feature type="transmembrane region" description="Helical" evidence="7">
    <location>
        <begin position="131"/>
        <end position="149"/>
    </location>
</feature>
<dbReference type="GO" id="GO:0000139">
    <property type="term" value="C:Golgi membrane"/>
    <property type="evidence" value="ECO:0007669"/>
    <property type="project" value="UniProtKB-SubCell"/>
</dbReference>
<evidence type="ECO:0000256" key="6">
    <source>
        <dbReference type="ARBA" id="ARBA00023136"/>
    </source>
</evidence>
<dbReference type="PANTHER" id="PTHR13148:SF0">
    <property type="entry name" value="POST-GPI ATTACHMENT TO PROTEINS FACTOR 3"/>
    <property type="match status" value="1"/>
</dbReference>
<dbReference type="GO" id="GO:0005789">
    <property type="term" value="C:endoplasmic reticulum membrane"/>
    <property type="evidence" value="ECO:0007669"/>
    <property type="project" value="TreeGrafter"/>
</dbReference>
<comment type="similarity">
    <text evidence="7">Belongs to the PGAP3 family.</text>
</comment>
<comment type="caution">
    <text evidence="7">Lacks conserved residue(s) required for the propagation of feature annotation.</text>
</comment>
<comment type="subcellular location">
    <subcellularLocation>
        <location evidence="1">Endomembrane system</location>
        <topology evidence="1">Multi-pass membrane protein</topology>
    </subcellularLocation>
    <subcellularLocation>
        <location evidence="7">Golgi apparatus membrane</location>
        <topology evidence="7">Multi-pass membrane protein</topology>
    </subcellularLocation>
</comment>
<dbReference type="GO" id="GO:0006506">
    <property type="term" value="P:GPI anchor biosynthetic process"/>
    <property type="evidence" value="ECO:0007669"/>
    <property type="project" value="UniProtKB-KW"/>
</dbReference>
<feature type="signal peptide" evidence="7">
    <location>
        <begin position="1"/>
        <end position="22"/>
    </location>
</feature>
<dbReference type="EMBL" id="CAMGYJ010000010">
    <property type="protein sequence ID" value="CAI0555575.1"/>
    <property type="molecule type" value="Genomic_DNA"/>
</dbReference>
<feature type="transmembrane region" description="Helical" evidence="7">
    <location>
        <begin position="248"/>
        <end position="268"/>
    </location>
</feature>
<evidence type="ECO:0000256" key="7">
    <source>
        <dbReference type="RuleBase" id="RU365066"/>
    </source>
</evidence>
<dbReference type="AlphaFoldDB" id="A0AAV0RGI6"/>
<evidence type="ECO:0000256" key="2">
    <source>
        <dbReference type="ARBA" id="ARBA00022502"/>
    </source>
</evidence>
<evidence type="ECO:0000256" key="4">
    <source>
        <dbReference type="ARBA" id="ARBA00022729"/>
    </source>
</evidence>
<dbReference type="PANTHER" id="PTHR13148">
    <property type="entry name" value="PER1-RELATED"/>
    <property type="match status" value="1"/>
</dbReference>
<keyword evidence="10" id="KW-1185">Reference proteome</keyword>
<evidence type="ECO:0000313" key="9">
    <source>
        <dbReference type="EMBL" id="CAI0555607.1"/>
    </source>
</evidence>
<proteinExistence type="inferred from homology"/>
<dbReference type="InterPro" id="IPR007217">
    <property type="entry name" value="Per1-like"/>
</dbReference>
<name>A0AAV0RGI6_9ROSI</name>
<feature type="transmembrane region" description="Helical" evidence="7">
    <location>
        <begin position="161"/>
        <end position="181"/>
    </location>
</feature>
<keyword evidence="4 7" id="KW-0732">Signal</keyword>
<evidence type="ECO:0000256" key="3">
    <source>
        <dbReference type="ARBA" id="ARBA00022692"/>
    </source>
</evidence>
<keyword evidence="5 7" id="KW-1133">Transmembrane helix</keyword>
<evidence type="ECO:0000313" key="8">
    <source>
        <dbReference type="EMBL" id="CAI0555575.1"/>
    </source>
</evidence>
<feature type="transmembrane region" description="Helical" evidence="7">
    <location>
        <begin position="280"/>
        <end position="296"/>
    </location>
</feature>
<feature type="transmembrane region" description="Helical" evidence="7">
    <location>
        <begin position="223"/>
        <end position="242"/>
    </location>
</feature>
<organism evidence="9 10">
    <name type="scientific">Linum tenue</name>
    <dbReference type="NCBI Taxonomy" id="586396"/>
    <lineage>
        <taxon>Eukaryota</taxon>
        <taxon>Viridiplantae</taxon>
        <taxon>Streptophyta</taxon>
        <taxon>Embryophyta</taxon>
        <taxon>Tracheophyta</taxon>
        <taxon>Spermatophyta</taxon>
        <taxon>Magnoliopsida</taxon>
        <taxon>eudicotyledons</taxon>
        <taxon>Gunneridae</taxon>
        <taxon>Pentapetalae</taxon>
        <taxon>rosids</taxon>
        <taxon>fabids</taxon>
        <taxon>Malpighiales</taxon>
        <taxon>Linaceae</taxon>
        <taxon>Linum</taxon>
    </lineage>
</organism>
<keyword evidence="6 7" id="KW-0472">Membrane</keyword>
<feature type="chain" id="PRO_5044522819" description="Post-GPI attachment to proteins factor 3" evidence="7">
    <location>
        <begin position="23"/>
        <end position="342"/>
    </location>
</feature>
<dbReference type="EMBL" id="CAMGYJ010000010">
    <property type="protein sequence ID" value="CAI0555607.1"/>
    <property type="molecule type" value="Genomic_DNA"/>
</dbReference>
<keyword evidence="2 7" id="KW-0337">GPI-anchor biosynthesis</keyword>
<evidence type="ECO:0000256" key="5">
    <source>
        <dbReference type="ARBA" id="ARBA00022989"/>
    </source>
</evidence>
<evidence type="ECO:0000313" key="10">
    <source>
        <dbReference type="Proteomes" id="UP001154282"/>
    </source>
</evidence>
<reference evidence="9" key="1">
    <citation type="submission" date="2022-08" db="EMBL/GenBank/DDBJ databases">
        <authorList>
            <person name="Gutierrez-Valencia J."/>
        </authorList>
    </citation>
    <scope>NUCLEOTIDE SEQUENCE</scope>
</reference>
<evidence type="ECO:0000256" key="1">
    <source>
        <dbReference type="ARBA" id="ARBA00004127"/>
    </source>
</evidence>
<comment type="caution">
    <text evidence="9">The sequence shown here is derived from an EMBL/GenBank/DDBJ whole genome shotgun (WGS) entry which is preliminary data.</text>
</comment>
<keyword evidence="7" id="KW-0333">Golgi apparatus</keyword>
<comment type="function">
    <text evidence="7">Involved in the lipid remodeling steps of GPI-anchor maturation.</text>
</comment>